<accession>A0A955KY29</accession>
<feature type="non-terminal residue" evidence="2">
    <location>
        <position position="1"/>
    </location>
</feature>
<name>A0A955KY29_9BACT</name>
<dbReference type="Proteomes" id="UP000741282">
    <property type="component" value="Unassembled WGS sequence"/>
</dbReference>
<reference evidence="2" key="1">
    <citation type="submission" date="2020-04" db="EMBL/GenBank/DDBJ databases">
        <authorList>
            <person name="Zhang T."/>
        </authorList>
    </citation>
    <scope>NUCLEOTIDE SEQUENCE</scope>
    <source>
        <strain evidence="2">HKST-UBA17</strain>
    </source>
</reference>
<evidence type="ECO:0000313" key="2">
    <source>
        <dbReference type="EMBL" id="MCA9376835.1"/>
    </source>
</evidence>
<keyword evidence="1" id="KW-0812">Transmembrane</keyword>
<evidence type="ECO:0000256" key="1">
    <source>
        <dbReference type="SAM" id="Phobius"/>
    </source>
</evidence>
<keyword evidence="1" id="KW-1133">Transmembrane helix</keyword>
<gene>
    <name evidence="2" type="ORF">KC685_02860</name>
</gene>
<proteinExistence type="predicted"/>
<organism evidence="2 3">
    <name type="scientific">Candidatus Dojkabacteria bacterium</name>
    <dbReference type="NCBI Taxonomy" id="2099670"/>
    <lineage>
        <taxon>Bacteria</taxon>
        <taxon>Candidatus Dojkabacteria</taxon>
    </lineage>
</organism>
<protein>
    <submittedName>
        <fullName evidence="2">Uncharacterized protein</fullName>
    </submittedName>
</protein>
<keyword evidence="1" id="KW-0472">Membrane</keyword>
<dbReference type="AlphaFoldDB" id="A0A955KY29"/>
<evidence type="ECO:0000313" key="3">
    <source>
        <dbReference type="Proteomes" id="UP000741282"/>
    </source>
</evidence>
<feature type="transmembrane region" description="Helical" evidence="1">
    <location>
        <begin position="118"/>
        <end position="135"/>
    </location>
</feature>
<sequence>GAFTRLSDILVNVLDRGFPYLHPIQLTYRYENLSDYVFTPEGELRIFDTVTNERLAKERLNADGARAYPDRTFSEDFTFDLWTIDNAFHDLRVVTRTYNQFDDAYLESAVIIPGLNRWGVYGGVAVLLFIIYLTINKFKQSLSSTR</sequence>
<comment type="caution">
    <text evidence="2">The sequence shown here is derived from an EMBL/GenBank/DDBJ whole genome shotgun (WGS) entry which is preliminary data.</text>
</comment>
<dbReference type="EMBL" id="JAGQLN010000008">
    <property type="protein sequence ID" value="MCA9376835.1"/>
    <property type="molecule type" value="Genomic_DNA"/>
</dbReference>
<reference evidence="2" key="2">
    <citation type="journal article" date="2021" name="Microbiome">
        <title>Successional dynamics and alternative stable states in a saline activated sludge microbial community over 9 years.</title>
        <authorList>
            <person name="Wang Y."/>
            <person name="Ye J."/>
            <person name="Ju F."/>
            <person name="Liu L."/>
            <person name="Boyd J.A."/>
            <person name="Deng Y."/>
            <person name="Parks D.H."/>
            <person name="Jiang X."/>
            <person name="Yin X."/>
            <person name="Woodcroft B.J."/>
            <person name="Tyson G.W."/>
            <person name="Hugenholtz P."/>
            <person name="Polz M.F."/>
            <person name="Zhang T."/>
        </authorList>
    </citation>
    <scope>NUCLEOTIDE SEQUENCE</scope>
    <source>
        <strain evidence="2">HKST-UBA17</strain>
    </source>
</reference>